<evidence type="ECO:0000256" key="7">
    <source>
        <dbReference type="ARBA" id="ARBA00023125"/>
    </source>
</evidence>
<evidence type="ECO:0000313" key="11">
    <source>
        <dbReference type="EMBL" id="KAF6162035.1"/>
    </source>
</evidence>
<dbReference type="GO" id="GO:0000166">
    <property type="term" value="F:nucleotide binding"/>
    <property type="evidence" value="ECO:0007669"/>
    <property type="project" value="InterPro"/>
</dbReference>
<dbReference type="InterPro" id="IPR004868">
    <property type="entry name" value="DNA-dir_DNA_pol_B_mt/vir"/>
</dbReference>
<dbReference type="GO" id="GO:0006260">
    <property type="term" value="P:DNA replication"/>
    <property type="evidence" value="ECO:0007669"/>
    <property type="project" value="UniProtKB-KW"/>
</dbReference>
<dbReference type="SUPFAM" id="SSF53098">
    <property type="entry name" value="Ribonuclease H-like"/>
    <property type="match status" value="1"/>
</dbReference>
<dbReference type="OrthoDB" id="3065915at2759"/>
<dbReference type="AlphaFoldDB" id="A0A7J7N4G8"/>
<dbReference type="GO" id="GO:0003677">
    <property type="term" value="F:DNA binding"/>
    <property type="evidence" value="ECO:0007669"/>
    <property type="project" value="UniProtKB-KW"/>
</dbReference>
<gene>
    <name evidence="11" type="ORF">GIB67_002624</name>
</gene>
<comment type="caution">
    <text evidence="11">The sequence shown here is derived from an EMBL/GenBank/DDBJ whole genome shotgun (WGS) entry which is preliminary data.</text>
</comment>
<dbReference type="Gene3D" id="1.10.287.690">
    <property type="entry name" value="Helix hairpin bin"/>
    <property type="match status" value="1"/>
</dbReference>
<dbReference type="SUPFAM" id="SSF56672">
    <property type="entry name" value="DNA/RNA polymerases"/>
    <property type="match status" value="1"/>
</dbReference>
<dbReference type="PANTHER" id="PTHR33568">
    <property type="entry name" value="DNA POLYMERASE"/>
    <property type="match status" value="1"/>
</dbReference>
<name>A0A7J7N4G8_9MAGN</name>
<feature type="domain" description="DNA-directed DNA polymerase family B mitochondria/virus" evidence="10">
    <location>
        <begin position="204"/>
        <end position="378"/>
    </location>
</feature>
<keyword evidence="3" id="KW-0808">Transferase</keyword>
<evidence type="ECO:0000256" key="8">
    <source>
        <dbReference type="ARBA" id="ARBA00049244"/>
    </source>
</evidence>
<dbReference type="PANTHER" id="PTHR33568:SF3">
    <property type="entry name" value="DNA-DIRECTED DNA POLYMERASE"/>
    <property type="match status" value="1"/>
</dbReference>
<comment type="similarity">
    <text evidence="1">Belongs to the DNA polymerase type-B family.</text>
</comment>
<proteinExistence type="inferred from homology"/>
<keyword evidence="6" id="KW-0239">DNA-directed DNA polymerase</keyword>
<keyword evidence="4" id="KW-0548">Nucleotidyltransferase</keyword>
<dbReference type="EC" id="2.7.7.7" evidence="2"/>
<feature type="region of interest" description="Disordered" evidence="9">
    <location>
        <begin position="395"/>
        <end position="428"/>
    </location>
</feature>
<dbReference type="GO" id="GO:0003887">
    <property type="term" value="F:DNA-directed DNA polymerase activity"/>
    <property type="evidence" value="ECO:0007669"/>
    <property type="project" value="UniProtKB-KW"/>
</dbReference>
<evidence type="ECO:0000256" key="9">
    <source>
        <dbReference type="SAM" id="MobiDB-lite"/>
    </source>
</evidence>
<dbReference type="InterPro" id="IPR012337">
    <property type="entry name" value="RNaseH-like_sf"/>
</dbReference>
<evidence type="ECO:0000256" key="3">
    <source>
        <dbReference type="ARBA" id="ARBA00022679"/>
    </source>
</evidence>
<evidence type="ECO:0000256" key="6">
    <source>
        <dbReference type="ARBA" id="ARBA00022932"/>
    </source>
</evidence>
<organism evidence="11 12">
    <name type="scientific">Kingdonia uniflora</name>
    <dbReference type="NCBI Taxonomy" id="39325"/>
    <lineage>
        <taxon>Eukaryota</taxon>
        <taxon>Viridiplantae</taxon>
        <taxon>Streptophyta</taxon>
        <taxon>Embryophyta</taxon>
        <taxon>Tracheophyta</taxon>
        <taxon>Spermatophyta</taxon>
        <taxon>Magnoliopsida</taxon>
        <taxon>Ranunculales</taxon>
        <taxon>Circaeasteraceae</taxon>
        <taxon>Kingdonia</taxon>
    </lineage>
</organism>
<evidence type="ECO:0000313" key="12">
    <source>
        <dbReference type="Proteomes" id="UP000541444"/>
    </source>
</evidence>
<protein>
    <recommendedName>
        <fullName evidence="2">DNA-directed DNA polymerase</fullName>
        <ecNumber evidence="2">2.7.7.7</ecNumber>
    </recommendedName>
</protein>
<keyword evidence="5" id="KW-0235">DNA replication</keyword>
<feature type="compositionally biased region" description="Low complexity" evidence="9">
    <location>
        <begin position="404"/>
        <end position="418"/>
    </location>
</feature>
<evidence type="ECO:0000259" key="10">
    <source>
        <dbReference type="Pfam" id="PF03175"/>
    </source>
</evidence>
<evidence type="ECO:0000256" key="1">
    <source>
        <dbReference type="ARBA" id="ARBA00005755"/>
    </source>
</evidence>
<dbReference type="Pfam" id="PF03175">
    <property type="entry name" value="DNA_pol_B_2"/>
    <property type="match status" value="2"/>
</dbReference>
<dbReference type="InterPro" id="IPR043502">
    <property type="entry name" value="DNA/RNA_pol_sf"/>
</dbReference>
<reference evidence="11 12" key="1">
    <citation type="journal article" date="2020" name="IScience">
        <title>Genome Sequencing of the Endangered Kingdonia uniflora (Circaeasteraceae, Ranunculales) Reveals Potential Mechanisms of Evolutionary Specialization.</title>
        <authorList>
            <person name="Sun Y."/>
            <person name="Deng T."/>
            <person name="Zhang A."/>
            <person name="Moore M.J."/>
            <person name="Landis J.B."/>
            <person name="Lin N."/>
            <person name="Zhang H."/>
            <person name="Zhang X."/>
            <person name="Huang J."/>
            <person name="Zhang X."/>
            <person name="Sun H."/>
            <person name="Wang H."/>
        </authorList>
    </citation>
    <scope>NUCLEOTIDE SEQUENCE [LARGE SCALE GENOMIC DNA]</scope>
    <source>
        <strain evidence="11">TB1705</strain>
        <tissue evidence="11">Leaf</tissue>
    </source>
</reference>
<evidence type="ECO:0000256" key="5">
    <source>
        <dbReference type="ARBA" id="ARBA00022705"/>
    </source>
</evidence>
<dbReference type="Proteomes" id="UP000541444">
    <property type="component" value="Unassembled WGS sequence"/>
</dbReference>
<evidence type="ECO:0000256" key="4">
    <source>
        <dbReference type="ARBA" id="ARBA00022695"/>
    </source>
</evidence>
<keyword evidence="12" id="KW-1185">Reference proteome</keyword>
<accession>A0A7J7N4G8</accession>
<sequence length="549" mass="62912">MSSVVITAPSAVDQSHAIAVATAATTEAAVATAQAAMEVVRLTRPSNSIRENNSAIMIQTAFRGYLESLENVDNITGIRIVYFHNFSRFDGILILKYYTSNGGVKGSIQHDKLRVSMLQNQRDQLLDYMRQDIHLLAGVVMKTQEIYWTEYSIDITSCLTLSSQAMKIFRSRYYNDKEFPIHIPNRNEDEFFRSGYYGGMQTSYIITPKNINKPFLPIRDRNGTLLIPKGKFVGVYLSEELIYAHKLRYKIFLLKGYTFKKKPSLLKNFISEVYESRLKAKKSGDDAMSYGYEILMNSLYGRFGINPESTITKNYRRKRYDELTQRKQIIMGDKLSDDYYIISYIGNARYMVEDELDNKKKELAIKILKITNKDQEYSKMLNTILRRMAHYNPFDNLQSPGDDSNTVNTGNNSSSNASSKKKRGLARGNNPGDVKAFLAPEFVPREDWVKLVDYYNLEKFPAEERDVIDEEIGRVEVYIPAHTKKDKTIQCPDVIIIIFIFTQKFGIKRKGGTWGMGAGMSISLVEKVGHIVNENEELPFNNNELKFCH</sequence>
<keyword evidence="7" id="KW-0238">DNA-binding</keyword>
<comment type="catalytic activity">
    <reaction evidence="8">
        <text>DNA(n) + a 2'-deoxyribonucleoside 5'-triphosphate = DNA(n+1) + diphosphate</text>
        <dbReference type="Rhea" id="RHEA:22508"/>
        <dbReference type="Rhea" id="RHEA-COMP:17339"/>
        <dbReference type="Rhea" id="RHEA-COMP:17340"/>
        <dbReference type="ChEBI" id="CHEBI:33019"/>
        <dbReference type="ChEBI" id="CHEBI:61560"/>
        <dbReference type="ChEBI" id="CHEBI:173112"/>
        <dbReference type="EC" id="2.7.7.7"/>
    </reaction>
</comment>
<feature type="domain" description="DNA-directed DNA polymerase family B mitochondria/virus" evidence="10">
    <location>
        <begin position="122"/>
        <end position="201"/>
    </location>
</feature>
<dbReference type="EMBL" id="JACGCM010001059">
    <property type="protein sequence ID" value="KAF6162035.1"/>
    <property type="molecule type" value="Genomic_DNA"/>
</dbReference>
<evidence type="ECO:0000256" key="2">
    <source>
        <dbReference type="ARBA" id="ARBA00012417"/>
    </source>
</evidence>